<proteinExistence type="predicted"/>
<evidence type="ECO:0000313" key="2">
    <source>
        <dbReference type="Proteomes" id="UP001159363"/>
    </source>
</evidence>
<name>A0ABQ9HPA0_9NEOP</name>
<evidence type="ECO:0000313" key="1">
    <source>
        <dbReference type="EMBL" id="KAJ8886189.1"/>
    </source>
</evidence>
<gene>
    <name evidence="1" type="ORF">PR048_012398</name>
</gene>
<keyword evidence="2" id="KW-1185">Reference proteome</keyword>
<organism evidence="1 2">
    <name type="scientific">Dryococelus australis</name>
    <dbReference type="NCBI Taxonomy" id="614101"/>
    <lineage>
        <taxon>Eukaryota</taxon>
        <taxon>Metazoa</taxon>
        <taxon>Ecdysozoa</taxon>
        <taxon>Arthropoda</taxon>
        <taxon>Hexapoda</taxon>
        <taxon>Insecta</taxon>
        <taxon>Pterygota</taxon>
        <taxon>Neoptera</taxon>
        <taxon>Polyneoptera</taxon>
        <taxon>Phasmatodea</taxon>
        <taxon>Verophasmatodea</taxon>
        <taxon>Anareolatae</taxon>
        <taxon>Phasmatidae</taxon>
        <taxon>Eurycanthinae</taxon>
        <taxon>Dryococelus</taxon>
    </lineage>
</organism>
<dbReference type="PANTHER" id="PTHR47018:SF3">
    <property type="entry name" value="MYCBP-ASSOCIATED PROTEIN"/>
    <property type="match status" value="1"/>
</dbReference>
<accession>A0ABQ9HPA0</accession>
<dbReference type="PANTHER" id="PTHR47018">
    <property type="entry name" value="CXC DOMAIN-CONTAINING PROTEIN-RELATED"/>
    <property type="match status" value="1"/>
</dbReference>
<dbReference type="EMBL" id="JARBHB010000004">
    <property type="protein sequence ID" value="KAJ8886189.1"/>
    <property type="molecule type" value="Genomic_DNA"/>
</dbReference>
<comment type="caution">
    <text evidence="1">The sequence shown here is derived from an EMBL/GenBank/DDBJ whole genome shotgun (WGS) entry which is preliminary data.</text>
</comment>
<reference evidence="1 2" key="1">
    <citation type="submission" date="2023-02" db="EMBL/GenBank/DDBJ databases">
        <title>LHISI_Scaffold_Assembly.</title>
        <authorList>
            <person name="Stuart O.P."/>
            <person name="Cleave R."/>
            <person name="Magrath M.J.L."/>
            <person name="Mikheyev A.S."/>
        </authorList>
    </citation>
    <scope>NUCLEOTIDE SEQUENCE [LARGE SCALE GENOMIC DNA]</scope>
    <source>
        <strain evidence="1">Daus_M_001</strain>
        <tissue evidence="1">Leg muscle</tissue>
    </source>
</reference>
<protein>
    <submittedName>
        <fullName evidence="1">Uncharacterized protein</fullName>
    </submittedName>
</protein>
<dbReference type="Proteomes" id="UP001159363">
    <property type="component" value="Chromosome X"/>
</dbReference>
<sequence>MVQQFSVSILDPISDLVSNHDGATGHKGRRGVVATERICSQYDTDNVIPSWTAFNPCVSEDRKQKTTISYFPIIPNPAHEHDTLWTIIARCNMISHLLKQDYSVITFDEYLYSKVKILMWFRLGETQNVTLLLGDFHSIQVYLTAIGEKHAGSVIEDCWVESGIVSETTASAIIKGKHFIQCVRTHKIEFEALWRALMSSFRVWLSNKSQDVDLDTIDVLSSDICEDFKNKNFNKISTDAQIMSGYLQDVRVHLSAFTEENSSNNIFGFWLQYLELIAILLNFIHASREGGWKEYVTDFKEMSKLMAFHDHRFGLDAREHLQSSIKKFNMKTFKDITSRLSVKGKSSKTSDTMIQQRLIAAVSSCRPVDISEILKHELVNIPQFIGRPDGSLNPAHKAPLSHVLMEVNCIDIIPSNPGKSALIVDGITVGSLAPIADKLSHYCETTNGIGRRSSAPNASRPIANTTQQQYCAKRGRKGAWKSPAANLCLTNLVSGANCRTRVVTSRDASLVHKTRRHSSGAHLHMELCPASEVEKPGRDKDYTGTRIKYKNAIFKTMALLHTLTRVAPGFSHVGIVQDDANGRRVFSGISRFLPPFHSGVAPYSPQSPTSVLKTSLLRLWTESYLDQADDAQQNSRGALEHTASLLGHGRSRSCACVCKQLPATRPPGFYERQVALVTSPPCPPETNRL</sequence>